<keyword evidence="1" id="KW-1133">Transmembrane helix</keyword>
<dbReference type="InterPro" id="IPR031977">
    <property type="entry name" value="DUF4783"/>
</dbReference>
<dbReference type="Gene3D" id="3.10.450.50">
    <property type="match status" value="1"/>
</dbReference>
<dbReference type="AlphaFoldDB" id="A0A1H7IQD0"/>
<keyword evidence="1" id="KW-0812">Transmembrane</keyword>
<evidence type="ECO:0000256" key="1">
    <source>
        <dbReference type="SAM" id="Phobius"/>
    </source>
</evidence>
<evidence type="ECO:0000313" key="2">
    <source>
        <dbReference type="EMBL" id="SEK64659.1"/>
    </source>
</evidence>
<reference evidence="2 3" key="1">
    <citation type="submission" date="2016-10" db="EMBL/GenBank/DDBJ databases">
        <authorList>
            <person name="de Groot N.N."/>
        </authorList>
    </citation>
    <scope>NUCLEOTIDE SEQUENCE [LARGE SCALE GENOMIC DNA]</scope>
    <source>
        <strain evidence="2 3">DSM 21039</strain>
    </source>
</reference>
<proteinExistence type="predicted"/>
<evidence type="ECO:0008006" key="4">
    <source>
        <dbReference type="Google" id="ProtNLM"/>
    </source>
</evidence>
<feature type="transmembrane region" description="Helical" evidence="1">
    <location>
        <begin position="50"/>
        <end position="68"/>
    </location>
</feature>
<dbReference type="STRING" id="573321.SAMN04488505_101622"/>
<keyword evidence="1" id="KW-0472">Membrane</keyword>
<keyword evidence="3" id="KW-1185">Reference proteome</keyword>
<gene>
    <name evidence="2" type="ORF">SAMN04488505_101622</name>
</gene>
<dbReference type="Proteomes" id="UP000198984">
    <property type="component" value="Unassembled WGS sequence"/>
</dbReference>
<dbReference type="EMBL" id="FOBB01000001">
    <property type="protein sequence ID" value="SEK64659.1"/>
    <property type="molecule type" value="Genomic_DNA"/>
</dbReference>
<name>A0A1H7IQD0_9BACT</name>
<evidence type="ECO:0000313" key="3">
    <source>
        <dbReference type="Proteomes" id="UP000198984"/>
    </source>
</evidence>
<protein>
    <recommendedName>
        <fullName evidence="4">DUF4783 domain-containing protein</fullName>
    </recommendedName>
</protein>
<sequence>MANKQKHFLMKPSMIKTEGGVQRGSILLSPDTYTIGQAPAEKAGQHWTRFMYVLAILLLGGIVTMFSLSARPLKGQVAGPFEDVVSAIKQGDAGNLSRYLDNTVEINIAGRSTSYSKAQAEIILKDFFSKNQVKSFELLHQGEAGGGSRYGIGNMVTGGGSFRTSFFLQKKGSSLVLNELRFESK</sequence>
<dbReference type="Pfam" id="PF16022">
    <property type="entry name" value="DUF4783"/>
    <property type="match status" value="1"/>
</dbReference>
<accession>A0A1H7IQD0</accession>
<organism evidence="2 3">
    <name type="scientific">Chitinophaga rupis</name>
    <dbReference type="NCBI Taxonomy" id="573321"/>
    <lineage>
        <taxon>Bacteria</taxon>
        <taxon>Pseudomonadati</taxon>
        <taxon>Bacteroidota</taxon>
        <taxon>Chitinophagia</taxon>
        <taxon>Chitinophagales</taxon>
        <taxon>Chitinophagaceae</taxon>
        <taxon>Chitinophaga</taxon>
    </lineage>
</organism>